<dbReference type="Proteomes" id="UP001295684">
    <property type="component" value="Unassembled WGS sequence"/>
</dbReference>
<organism evidence="1 2">
    <name type="scientific">Euplotes crassus</name>
    <dbReference type="NCBI Taxonomy" id="5936"/>
    <lineage>
        <taxon>Eukaryota</taxon>
        <taxon>Sar</taxon>
        <taxon>Alveolata</taxon>
        <taxon>Ciliophora</taxon>
        <taxon>Intramacronucleata</taxon>
        <taxon>Spirotrichea</taxon>
        <taxon>Hypotrichia</taxon>
        <taxon>Euplotida</taxon>
        <taxon>Euplotidae</taxon>
        <taxon>Moneuplotes</taxon>
    </lineage>
</organism>
<proteinExistence type="predicted"/>
<gene>
    <name evidence="1" type="ORF">ECRASSUSDP1_LOCUS19771</name>
</gene>
<dbReference type="AlphaFoldDB" id="A0AAD1XTM3"/>
<reference evidence="1" key="1">
    <citation type="submission" date="2023-07" db="EMBL/GenBank/DDBJ databases">
        <authorList>
            <consortium name="AG Swart"/>
            <person name="Singh M."/>
            <person name="Singh A."/>
            <person name="Seah K."/>
            <person name="Emmerich C."/>
        </authorList>
    </citation>
    <scope>NUCLEOTIDE SEQUENCE</scope>
    <source>
        <strain evidence="1">DP1</strain>
    </source>
</reference>
<evidence type="ECO:0000313" key="1">
    <source>
        <dbReference type="EMBL" id="CAI2378376.1"/>
    </source>
</evidence>
<evidence type="ECO:0000313" key="2">
    <source>
        <dbReference type="Proteomes" id="UP001295684"/>
    </source>
</evidence>
<sequence>MKVSDQKDFDNKMCVERGVLSKEKALCERVYDGNSFERMPVAWGCGVERGNEVEMKVMNVDNIFLRSKILRKFKYSPFIRQGCYIQNINLSSELCSIKDYNLLFSSLNPGLSSTRRFNIYGRYHTKTKISKHFSEFIKLFSSLKGELSINCIRLEAMEFVKIILAASEVKKIIFDDCCILEGKVKRQLRGSSSLKSIIFSNSREITLGGHGNFVNYKEILRNISYCPCINSLTDITLSECNFREDQAKSIIRKYGFYSTKFILQNNSRSKIIP</sequence>
<dbReference type="EMBL" id="CAMPGE010020094">
    <property type="protein sequence ID" value="CAI2378376.1"/>
    <property type="molecule type" value="Genomic_DNA"/>
</dbReference>
<name>A0AAD1XTM3_EUPCR</name>
<comment type="caution">
    <text evidence="1">The sequence shown here is derived from an EMBL/GenBank/DDBJ whole genome shotgun (WGS) entry which is preliminary data.</text>
</comment>
<accession>A0AAD1XTM3</accession>
<keyword evidence="2" id="KW-1185">Reference proteome</keyword>
<protein>
    <submittedName>
        <fullName evidence="1">Uncharacterized protein</fullName>
    </submittedName>
</protein>